<dbReference type="Pfam" id="PF05826">
    <property type="entry name" value="Phospholip_A2_2"/>
    <property type="match status" value="1"/>
</dbReference>
<proteinExistence type="predicted"/>
<dbReference type="OrthoDB" id="10059604at2759"/>
<organism evidence="7 8">
    <name type="scientific">Callosobruchus maculatus</name>
    <name type="common">Southern cowpea weevil</name>
    <name type="synonym">Pulse bruchid</name>
    <dbReference type="NCBI Taxonomy" id="64391"/>
    <lineage>
        <taxon>Eukaryota</taxon>
        <taxon>Metazoa</taxon>
        <taxon>Ecdysozoa</taxon>
        <taxon>Arthropoda</taxon>
        <taxon>Hexapoda</taxon>
        <taxon>Insecta</taxon>
        <taxon>Pterygota</taxon>
        <taxon>Neoptera</taxon>
        <taxon>Endopterygota</taxon>
        <taxon>Coleoptera</taxon>
        <taxon>Polyphaga</taxon>
        <taxon>Cucujiformia</taxon>
        <taxon>Chrysomeloidea</taxon>
        <taxon>Chrysomelidae</taxon>
        <taxon>Bruchinae</taxon>
        <taxon>Bruchini</taxon>
        <taxon>Callosobruchus</taxon>
    </lineage>
</organism>
<reference evidence="7 8" key="1">
    <citation type="submission" date="2019-01" db="EMBL/GenBank/DDBJ databases">
        <authorList>
            <person name="Sayadi A."/>
        </authorList>
    </citation>
    <scope>NUCLEOTIDE SEQUENCE [LARGE SCALE GENOMIC DNA]</scope>
</reference>
<accession>A0A653BQ84</accession>
<gene>
    <name evidence="7" type="ORF">CALMAC_LOCUS2697</name>
</gene>
<dbReference type="InterPro" id="IPR036444">
    <property type="entry name" value="PLipase_A2_dom_sf"/>
</dbReference>
<keyword evidence="8" id="KW-1185">Reference proteome</keyword>
<dbReference type="Proteomes" id="UP000410492">
    <property type="component" value="Unassembled WGS sequence"/>
</dbReference>
<dbReference type="GO" id="GO:0004623">
    <property type="term" value="F:phospholipase A2 activity"/>
    <property type="evidence" value="ECO:0007669"/>
    <property type="project" value="UniProtKB-EC"/>
</dbReference>
<evidence type="ECO:0000313" key="7">
    <source>
        <dbReference type="EMBL" id="VEN37455.1"/>
    </source>
</evidence>
<feature type="domain" description="Phospholipase A2-like central" evidence="6">
    <location>
        <begin position="2"/>
        <end position="67"/>
    </location>
</feature>
<evidence type="ECO:0000256" key="1">
    <source>
        <dbReference type="ARBA" id="ARBA00001913"/>
    </source>
</evidence>
<evidence type="ECO:0000256" key="5">
    <source>
        <dbReference type="ARBA" id="ARBA00029903"/>
    </source>
</evidence>
<dbReference type="GO" id="GO:0006644">
    <property type="term" value="P:phospholipid metabolic process"/>
    <property type="evidence" value="ECO:0007669"/>
    <property type="project" value="InterPro"/>
</dbReference>
<evidence type="ECO:0000256" key="4">
    <source>
        <dbReference type="ARBA" id="ARBA00023098"/>
    </source>
</evidence>
<keyword evidence="4" id="KW-0443">Lipid metabolism</keyword>
<dbReference type="InterPro" id="IPR016090">
    <property type="entry name" value="PLA2-like_dom"/>
</dbReference>
<dbReference type="EMBL" id="CAACVG010003391">
    <property type="protein sequence ID" value="VEN37455.1"/>
    <property type="molecule type" value="Genomic_DNA"/>
</dbReference>
<dbReference type="Gene3D" id="1.20.90.10">
    <property type="entry name" value="Phospholipase A2 domain"/>
    <property type="match status" value="1"/>
</dbReference>
<keyword evidence="3" id="KW-0442">Lipid degradation</keyword>
<dbReference type="GO" id="GO:0050482">
    <property type="term" value="P:arachidonate secretion"/>
    <property type="evidence" value="ECO:0007669"/>
    <property type="project" value="InterPro"/>
</dbReference>
<protein>
    <recommendedName>
        <fullName evidence="2">phospholipase A2</fullName>
        <ecNumber evidence="2">3.1.1.4</ecNumber>
    </recommendedName>
    <alternativeName>
        <fullName evidence="5">Phosphatidylcholine 2-acylhydrolase</fullName>
    </alternativeName>
</protein>
<name>A0A653BQ84_CALMS</name>
<dbReference type="PANTHER" id="PTHR12253">
    <property type="entry name" value="RH14732P"/>
    <property type="match status" value="1"/>
</dbReference>
<evidence type="ECO:0000313" key="8">
    <source>
        <dbReference type="Proteomes" id="UP000410492"/>
    </source>
</evidence>
<evidence type="ECO:0000256" key="3">
    <source>
        <dbReference type="ARBA" id="ARBA00022963"/>
    </source>
</evidence>
<dbReference type="GO" id="GO:0016042">
    <property type="term" value="P:lipid catabolic process"/>
    <property type="evidence" value="ECO:0007669"/>
    <property type="project" value="UniProtKB-KW"/>
</dbReference>
<dbReference type="EC" id="3.1.1.4" evidence="2"/>
<dbReference type="SUPFAM" id="SSF48619">
    <property type="entry name" value="Phospholipase A2, PLA2"/>
    <property type="match status" value="1"/>
</dbReference>
<evidence type="ECO:0000259" key="6">
    <source>
        <dbReference type="Pfam" id="PF05826"/>
    </source>
</evidence>
<dbReference type="AlphaFoldDB" id="A0A653BQ84"/>
<comment type="cofactor">
    <cofactor evidence="1">
        <name>Ca(2+)</name>
        <dbReference type="ChEBI" id="CHEBI:29108"/>
    </cofactor>
</comment>
<sequence length="107" mass="12202">MKNHDFCPEIIEGYQTKYNLTNPSFYTRLHCSCDQAFYECLKTVNSRTSNQIGTIYFTALGTKCYKEEYPVTGCSKYTYFPKSPNNGNGLISQTTSCILTTLHHSDL</sequence>
<evidence type="ECO:0000256" key="2">
    <source>
        <dbReference type="ARBA" id="ARBA00013278"/>
    </source>
</evidence>